<evidence type="ECO:0000256" key="3">
    <source>
        <dbReference type="ARBA" id="ARBA00012756"/>
    </source>
</evidence>
<dbReference type="Pfam" id="PF00703">
    <property type="entry name" value="Glyco_hydro_2"/>
    <property type="match status" value="1"/>
</dbReference>
<protein>
    <recommendedName>
        <fullName evidence="3">beta-galactosidase</fullName>
        <ecNumber evidence="3">3.2.1.23</ecNumber>
    </recommendedName>
    <alternativeName>
        <fullName evidence="6">Lactase</fullName>
    </alternativeName>
</protein>
<name>A0A1V3JPC3_9PAST</name>
<organism evidence="8 9">
    <name type="scientific">Rodentibacter genomosp. 2</name>
    <dbReference type="NCBI Taxonomy" id="1908266"/>
    <lineage>
        <taxon>Bacteria</taxon>
        <taxon>Pseudomonadati</taxon>
        <taxon>Pseudomonadota</taxon>
        <taxon>Gammaproteobacteria</taxon>
        <taxon>Pasteurellales</taxon>
        <taxon>Pasteurellaceae</taxon>
        <taxon>Rodentibacter</taxon>
    </lineage>
</organism>
<proteinExistence type="inferred from homology"/>
<dbReference type="Pfam" id="PF02836">
    <property type="entry name" value="Glyco_hydro_2_C"/>
    <property type="match status" value="1"/>
</dbReference>
<dbReference type="SUPFAM" id="SSF49785">
    <property type="entry name" value="Galactose-binding domain-like"/>
    <property type="match status" value="1"/>
</dbReference>
<keyword evidence="5" id="KW-0326">Glycosidase</keyword>
<evidence type="ECO:0000256" key="5">
    <source>
        <dbReference type="ARBA" id="ARBA00023295"/>
    </source>
</evidence>
<dbReference type="InterPro" id="IPR023232">
    <property type="entry name" value="Glyco_hydro_2_AS"/>
</dbReference>
<dbReference type="InterPro" id="IPR032312">
    <property type="entry name" value="LacZ_4"/>
</dbReference>
<dbReference type="SUPFAM" id="SSF49303">
    <property type="entry name" value="beta-Galactosidase/glucuronidase domain"/>
    <property type="match status" value="2"/>
</dbReference>
<dbReference type="InterPro" id="IPR006104">
    <property type="entry name" value="Glyco_hydro_2_N"/>
</dbReference>
<evidence type="ECO:0000256" key="2">
    <source>
        <dbReference type="ARBA" id="ARBA00007401"/>
    </source>
</evidence>
<dbReference type="PANTHER" id="PTHR46323:SF2">
    <property type="entry name" value="BETA-GALACTOSIDASE"/>
    <property type="match status" value="1"/>
</dbReference>
<dbReference type="Pfam" id="PF02837">
    <property type="entry name" value="Glyco_hydro_2_N"/>
    <property type="match status" value="1"/>
</dbReference>
<keyword evidence="9" id="KW-1185">Reference proteome</keyword>
<dbReference type="OrthoDB" id="9758603at2"/>
<dbReference type="AlphaFoldDB" id="A0A1V3JPC3"/>
<comment type="similarity">
    <text evidence="2">Belongs to the glycosyl hydrolase 2 family.</text>
</comment>
<accession>A0A1V3JPC3</accession>
<evidence type="ECO:0000259" key="7">
    <source>
        <dbReference type="SMART" id="SM01038"/>
    </source>
</evidence>
<evidence type="ECO:0000313" key="8">
    <source>
        <dbReference type="EMBL" id="OOF58485.1"/>
    </source>
</evidence>
<keyword evidence="4" id="KW-0378">Hydrolase</keyword>
<dbReference type="InterPro" id="IPR013783">
    <property type="entry name" value="Ig-like_fold"/>
</dbReference>
<dbReference type="Pfam" id="PF02929">
    <property type="entry name" value="Bgal_small_N"/>
    <property type="match status" value="1"/>
</dbReference>
<evidence type="ECO:0000256" key="6">
    <source>
        <dbReference type="ARBA" id="ARBA00032230"/>
    </source>
</evidence>
<dbReference type="GO" id="GO:0004565">
    <property type="term" value="F:beta-galactosidase activity"/>
    <property type="evidence" value="ECO:0007669"/>
    <property type="project" value="UniProtKB-EC"/>
</dbReference>
<dbReference type="Gene3D" id="2.60.40.10">
    <property type="entry name" value="Immunoglobulins"/>
    <property type="match status" value="2"/>
</dbReference>
<dbReference type="InterPro" id="IPR017853">
    <property type="entry name" value="GH"/>
</dbReference>
<feature type="domain" description="Beta galactosidase small chain/" evidence="7">
    <location>
        <begin position="744"/>
        <end position="1016"/>
    </location>
</feature>
<dbReference type="InterPro" id="IPR050347">
    <property type="entry name" value="Bact_Beta-galactosidase"/>
</dbReference>
<dbReference type="STRING" id="1908266.BKK55_02435"/>
<dbReference type="RefSeq" id="WP_077550425.1">
    <property type="nucleotide sequence ID" value="NZ_MLHO01000014.1"/>
</dbReference>
<dbReference type="SUPFAM" id="SSF74650">
    <property type="entry name" value="Galactose mutarotase-like"/>
    <property type="match status" value="1"/>
</dbReference>
<dbReference type="Pfam" id="PF16353">
    <property type="entry name" value="LacZ_4"/>
    <property type="match status" value="1"/>
</dbReference>
<dbReference type="InterPro" id="IPR006101">
    <property type="entry name" value="Glyco_hydro_2"/>
</dbReference>
<dbReference type="Gene3D" id="3.20.20.80">
    <property type="entry name" value="Glycosidases"/>
    <property type="match status" value="1"/>
</dbReference>
<dbReference type="PRINTS" id="PR00132">
    <property type="entry name" value="GLHYDRLASE2"/>
</dbReference>
<dbReference type="PANTHER" id="PTHR46323">
    <property type="entry name" value="BETA-GALACTOSIDASE"/>
    <property type="match status" value="1"/>
</dbReference>
<dbReference type="SUPFAM" id="SSF51445">
    <property type="entry name" value="(Trans)glycosidases"/>
    <property type="match status" value="1"/>
</dbReference>
<dbReference type="InterPro" id="IPR008979">
    <property type="entry name" value="Galactose-bd-like_sf"/>
</dbReference>
<dbReference type="SMART" id="SM01038">
    <property type="entry name" value="Bgal_small_N"/>
    <property type="match status" value="1"/>
</dbReference>
<reference evidence="8 9" key="1">
    <citation type="submission" date="2016-10" db="EMBL/GenBank/DDBJ databases">
        <title>Rodentibacter gen. nov. and new species.</title>
        <authorList>
            <person name="Christensen H."/>
        </authorList>
    </citation>
    <scope>NUCLEOTIDE SEQUENCE [LARGE SCALE GENOMIC DNA]</scope>
    <source>
        <strain evidence="8 9">1996246016</strain>
    </source>
</reference>
<comment type="catalytic activity">
    <reaction evidence="1">
        <text>Hydrolysis of terminal non-reducing beta-D-galactose residues in beta-D-galactosides.</text>
        <dbReference type="EC" id="3.2.1.23"/>
    </reaction>
</comment>
<sequence>MLPNYFQDPQILHLNTTPHHCYFIPHQSEESAVKNPREKSSFFTALNGNWDFAYFKSYHDLPENWLNISFEHSIPVPSNWQNHGYDQHHYTNINYPFPFDPPFVPQQNPCGLYHRTLQITPKTNKRYLLNFEGVDSCLFLYINQKFVGYSQISHCTSEFDITPFLHKGKNHFHVLVLKWCDGSYLEDQDKFRMSGIFRDVYLLEREFHYLQDFFIRTTLAEDLKSAVLNVDLSFVKNEPMAEKRNIRWQLYDPKGNRLLDEETQDKQGEFTVNNVTLWHAESPQLYTLLIQYGSEVICQKIGFRQIEIKNGVLLFNHQAIKFKGVNRHDSDPKTGYAISREQAINDLRLMKQHNFNAIRTAHYPNAPWFAELCDEYGFYLISESDIESHGVAMLHVPQPEDSIFLNVENKPEYERIRQQTIDNYCLIACDPQWKKAILDRTFANIERDKNHPSVIVWSLGNESGYGENFEAAAAWVKNRDQSRLVHYEGSIYQHSNHKNDISQLDFYSEMYSSTESLDDYFSTPKNRPFLLCEYTHAMGNSCGDAEDYWQAFHRHTGACGGFVWEWCNHSPYLPNGKFGYGGDFGDKPNDGNFCADGLVTADRQVQQSSLREIKNVNRPIRASLNAGKIVLTNYLDFTDAMDFLTIHYRLSENGLTIREGIFDNIKIAPKHTALLPLDLPKNNGNLWLLDLSYHQKQDSALIPQDHQLGMDQINLFPTIIQLPISTPKATRYKFEVIENNTQLKINNGKVRYILDKLSGIFSHIEENSRALIERPLDFNIWRAPIDNDRLIKAQWVSAGYHQVQTRAYDIKWKQNDDHVQIRALCGLTAISKARILTLDVIYRIFTNGLLSVEIQAQKTPHLPYLPRFGLRFFLPKAMQQTEYFGYGSPSHNGESYIDKHHACQLGIYHTTPEKNHVDYLKPQENGSHYACSYVKVRSATQKILITAVQPFSFSISPYSQEELATKAHNDELLEDTSTVLCIDYKMSGIGSNSCGPNLKSQYRLNESQWHCRFDLYFG</sequence>
<dbReference type="InterPro" id="IPR036156">
    <property type="entry name" value="Beta-gal/glucu_dom_sf"/>
</dbReference>
<dbReference type="GO" id="GO:0005990">
    <property type="term" value="P:lactose catabolic process"/>
    <property type="evidence" value="ECO:0007669"/>
    <property type="project" value="TreeGrafter"/>
</dbReference>
<comment type="caution">
    <text evidence="8">The sequence shown here is derived from an EMBL/GenBank/DDBJ whole genome shotgun (WGS) entry which is preliminary data.</text>
</comment>
<dbReference type="InterPro" id="IPR006103">
    <property type="entry name" value="Glyco_hydro_2_cat"/>
</dbReference>
<dbReference type="Gene3D" id="2.70.98.10">
    <property type="match status" value="1"/>
</dbReference>
<dbReference type="GO" id="GO:0009341">
    <property type="term" value="C:beta-galactosidase complex"/>
    <property type="evidence" value="ECO:0007669"/>
    <property type="project" value="InterPro"/>
</dbReference>
<dbReference type="EMBL" id="MLHO01000014">
    <property type="protein sequence ID" value="OOF58485.1"/>
    <property type="molecule type" value="Genomic_DNA"/>
</dbReference>
<dbReference type="PROSITE" id="PS00608">
    <property type="entry name" value="GLYCOSYL_HYDROL_F2_2"/>
    <property type="match status" value="1"/>
</dbReference>
<dbReference type="InterPro" id="IPR006102">
    <property type="entry name" value="Ig-like_GH2"/>
</dbReference>
<dbReference type="GO" id="GO:0030246">
    <property type="term" value="F:carbohydrate binding"/>
    <property type="evidence" value="ECO:0007669"/>
    <property type="project" value="InterPro"/>
</dbReference>
<dbReference type="InterPro" id="IPR004199">
    <property type="entry name" value="B-gal_small/dom_5"/>
</dbReference>
<evidence type="ECO:0000256" key="4">
    <source>
        <dbReference type="ARBA" id="ARBA00022801"/>
    </source>
</evidence>
<dbReference type="Proteomes" id="UP000188541">
    <property type="component" value="Unassembled WGS sequence"/>
</dbReference>
<evidence type="ECO:0000313" key="9">
    <source>
        <dbReference type="Proteomes" id="UP000188541"/>
    </source>
</evidence>
<dbReference type="InterPro" id="IPR011013">
    <property type="entry name" value="Gal_mutarotase_sf_dom"/>
</dbReference>
<dbReference type="InterPro" id="IPR014718">
    <property type="entry name" value="GH-type_carb-bd"/>
</dbReference>
<dbReference type="EC" id="3.2.1.23" evidence="3"/>
<dbReference type="Gene3D" id="2.60.120.260">
    <property type="entry name" value="Galactose-binding domain-like"/>
    <property type="match status" value="1"/>
</dbReference>
<gene>
    <name evidence="8" type="ORF">BKK55_02435</name>
</gene>
<evidence type="ECO:0000256" key="1">
    <source>
        <dbReference type="ARBA" id="ARBA00001412"/>
    </source>
</evidence>